<dbReference type="Pfam" id="PF13193">
    <property type="entry name" value="AMP-binding_C"/>
    <property type="match status" value="1"/>
</dbReference>
<dbReference type="Pfam" id="PF00668">
    <property type="entry name" value="Condensation"/>
    <property type="match status" value="1"/>
</dbReference>
<proteinExistence type="predicted"/>
<accession>A0A5C4QLV3</accession>
<dbReference type="InterPro" id="IPR006162">
    <property type="entry name" value="Ppantetheine_attach_site"/>
</dbReference>
<dbReference type="InterPro" id="IPR009081">
    <property type="entry name" value="PP-bd_ACP"/>
</dbReference>
<comment type="caution">
    <text evidence="6">The sequence shown here is derived from an EMBL/GenBank/DDBJ whole genome shotgun (WGS) entry which is preliminary data.</text>
</comment>
<dbReference type="InterPro" id="IPR010071">
    <property type="entry name" value="AA_adenyl_dom"/>
</dbReference>
<dbReference type="Gene3D" id="3.40.50.980">
    <property type="match status" value="2"/>
</dbReference>
<dbReference type="PROSITE" id="PS00012">
    <property type="entry name" value="PHOSPHOPANTETHEINE"/>
    <property type="match status" value="1"/>
</dbReference>
<dbReference type="GO" id="GO:0003824">
    <property type="term" value="F:catalytic activity"/>
    <property type="evidence" value="ECO:0007669"/>
    <property type="project" value="InterPro"/>
</dbReference>
<reference evidence="6 7" key="1">
    <citation type="submission" date="2019-06" db="EMBL/GenBank/DDBJ databases">
        <title>Micromonospora ordensis sp. nov., isolated from deep marine sediment.</title>
        <authorList>
            <person name="Veyisoglu A."/>
            <person name="Carro L."/>
            <person name="Klenk H.-P."/>
            <person name="Sahin N."/>
        </authorList>
    </citation>
    <scope>NUCLEOTIDE SEQUENCE [LARGE SCALE GENOMIC DNA]</scope>
    <source>
        <strain evidence="6 7">S2509</strain>
    </source>
</reference>
<dbReference type="GO" id="GO:0008610">
    <property type="term" value="P:lipid biosynthetic process"/>
    <property type="evidence" value="ECO:0007669"/>
    <property type="project" value="UniProtKB-ARBA"/>
</dbReference>
<evidence type="ECO:0000256" key="3">
    <source>
        <dbReference type="ARBA" id="ARBA00022553"/>
    </source>
</evidence>
<name>A0A5C4QLV3_9ACTN</name>
<dbReference type="GO" id="GO:0044550">
    <property type="term" value="P:secondary metabolite biosynthetic process"/>
    <property type="evidence" value="ECO:0007669"/>
    <property type="project" value="TreeGrafter"/>
</dbReference>
<evidence type="ECO:0000256" key="1">
    <source>
        <dbReference type="ARBA" id="ARBA00001957"/>
    </source>
</evidence>
<keyword evidence="3" id="KW-0597">Phosphoprotein</keyword>
<evidence type="ECO:0000259" key="5">
    <source>
        <dbReference type="PROSITE" id="PS50075"/>
    </source>
</evidence>
<dbReference type="Gene3D" id="2.30.38.10">
    <property type="entry name" value="Luciferase, Domain 3"/>
    <property type="match status" value="1"/>
</dbReference>
<gene>
    <name evidence="6" type="ORF">FHG89_16520</name>
</gene>
<dbReference type="FunFam" id="3.40.50.980:FF:000001">
    <property type="entry name" value="Non-ribosomal peptide synthetase"/>
    <property type="match status" value="1"/>
</dbReference>
<dbReference type="Gene3D" id="3.30.300.30">
    <property type="match status" value="1"/>
</dbReference>
<dbReference type="InterPro" id="IPR023213">
    <property type="entry name" value="CAT-like_dom_sf"/>
</dbReference>
<dbReference type="FunFam" id="2.30.38.10:FF:000001">
    <property type="entry name" value="Non-ribosomal peptide synthetase PvdI"/>
    <property type="match status" value="1"/>
</dbReference>
<dbReference type="NCBIfam" id="TIGR01733">
    <property type="entry name" value="AA-adenyl-dom"/>
    <property type="match status" value="1"/>
</dbReference>
<keyword evidence="2" id="KW-0596">Phosphopantetheine</keyword>
<dbReference type="PROSITE" id="PS50075">
    <property type="entry name" value="CARRIER"/>
    <property type="match status" value="1"/>
</dbReference>
<dbReference type="FunFam" id="3.40.50.12780:FF:000012">
    <property type="entry name" value="Non-ribosomal peptide synthetase"/>
    <property type="match status" value="1"/>
</dbReference>
<evidence type="ECO:0000313" key="6">
    <source>
        <dbReference type="EMBL" id="TNH28045.1"/>
    </source>
</evidence>
<dbReference type="GO" id="GO:0031177">
    <property type="term" value="F:phosphopantetheine binding"/>
    <property type="evidence" value="ECO:0007669"/>
    <property type="project" value="InterPro"/>
</dbReference>
<dbReference type="GO" id="GO:0043041">
    <property type="term" value="P:amino acid activation for nonribosomal peptide biosynthetic process"/>
    <property type="evidence" value="ECO:0007669"/>
    <property type="project" value="TreeGrafter"/>
</dbReference>
<evidence type="ECO:0000256" key="4">
    <source>
        <dbReference type="SAM" id="MobiDB-lite"/>
    </source>
</evidence>
<dbReference type="GO" id="GO:0005737">
    <property type="term" value="C:cytoplasm"/>
    <property type="evidence" value="ECO:0007669"/>
    <property type="project" value="TreeGrafter"/>
</dbReference>
<feature type="compositionally biased region" description="Basic and acidic residues" evidence="4">
    <location>
        <begin position="1058"/>
        <end position="1068"/>
    </location>
</feature>
<feature type="domain" description="Carrier" evidence="5">
    <location>
        <begin position="973"/>
        <end position="1048"/>
    </location>
</feature>
<dbReference type="InterPro" id="IPR020806">
    <property type="entry name" value="PKS_PP-bd"/>
</dbReference>
<dbReference type="PANTHER" id="PTHR45527:SF1">
    <property type="entry name" value="FATTY ACID SYNTHASE"/>
    <property type="match status" value="1"/>
</dbReference>
<organism evidence="6 7">
    <name type="scientific">Micromonospora orduensis</name>
    <dbReference type="NCBI Taxonomy" id="1420891"/>
    <lineage>
        <taxon>Bacteria</taxon>
        <taxon>Bacillati</taxon>
        <taxon>Actinomycetota</taxon>
        <taxon>Actinomycetes</taxon>
        <taxon>Micromonosporales</taxon>
        <taxon>Micromonosporaceae</taxon>
        <taxon>Micromonospora</taxon>
    </lineage>
</organism>
<dbReference type="InterPro" id="IPR001242">
    <property type="entry name" value="Condensation_dom"/>
</dbReference>
<dbReference type="Pfam" id="PF00550">
    <property type="entry name" value="PP-binding"/>
    <property type="match status" value="1"/>
</dbReference>
<dbReference type="Gene3D" id="3.30.559.30">
    <property type="entry name" value="Nonribosomal peptide synthetase, condensation domain"/>
    <property type="match status" value="1"/>
</dbReference>
<dbReference type="PROSITE" id="PS00455">
    <property type="entry name" value="AMP_BINDING"/>
    <property type="match status" value="1"/>
</dbReference>
<dbReference type="Gene3D" id="3.30.559.10">
    <property type="entry name" value="Chloramphenicol acetyltransferase-like domain"/>
    <property type="match status" value="1"/>
</dbReference>
<dbReference type="SUPFAM" id="SSF47336">
    <property type="entry name" value="ACP-like"/>
    <property type="match status" value="1"/>
</dbReference>
<dbReference type="SUPFAM" id="SSF56801">
    <property type="entry name" value="Acetyl-CoA synthetase-like"/>
    <property type="match status" value="1"/>
</dbReference>
<dbReference type="InterPro" id="IPR036736">
    <property type="entry name" value="ACP-like_sf"/>
</dbReference>
<sequence>MLPADVSDRADEPVEYEFPVSPAQASLLVLERLHAGSAQYHVPVAFAVHGPFDVDAFTRALDALVARHESLRTVFRTVDGEHRQVVAAEASADVRVDRGVSPAGVDAAMRAEAARPFDLAGGPLLRCRLYALTDGDHRILLTVHHLVCDGWAMEIMLRELAEHYRVERDGDGTPPQPLPIQFPDYAAWQRDRLASGGYADSVAHWRRTLCGAPTVLALPGDRPRPAVQTPAGGVESFLLPVGLRERLAELARTRDTTPFVVLLAAYAAFVNRLSGHDDLVVGIPVAGRDHPDVQGMVGLLTNTQVLRVDLAGEPSFTDLVDRVRDLLHDARDHQDAPFSAVVDAVAPQRQPSHDPVVQVVFAYDDETVLELDLPPARVERVPLVLDVAKFDFLLYVERWGTDLVGQFIYRGELFDPATVRHWASGFQVLLDDLLDRPDRQTVAAEMLDARQRRRMLHEWNSTTVDVSDRLVPDLVAERAAERPQATALVCGDTVLSYRELLTRADRLAAELVTAGVGPEVPVGLCLPRSAEMAVCALAVLRAGGAYLPLDPEQPSARLREMLAGAGARLVLLGAGTARRSGELGLPTLVVTAGAADVLTRPEPGPRIAMGAPGPDNAAYILYTSGSTGTPKGVSVPHRALTNLATAVRPQFPVTATDRVLQYVAFGFDVAVSDLFFTWVAGAELHIAGEHERLGEALYRRLRDSRITYVFLPPTAAMSLPCSPDALPDLRTIAVGGEPCPAELVDRWAVSGRRLVDAYGPSEATIYATTAELRPGEPVVIGRPVANGRAYLLDRLLRPVPVGVVGEIYLAGTHLARGYANQPGLTAERFVANPFGPPGERMYRTGDLGRYDAEGTLSYLGRSDNQVKIRGFRVELGEIEAVLVRHPAVAAAVAAVLGDGALRRLVAYVVGVDGTPPGASELRGWLAERLPGYMVPESVVPLAELPTGRTGKVDRARLPAPPTTRPDLAHRYVAPTTGTELRLATVWRQVLELDRVGVHDNFFELGGNSLRLLGVLSALHEQGDAGLSMVDLFRYPTVAALAAHLDGPGDPGPSAGVDAGRRRGQDRRARLMTRTARARPAGDDTVEGGPT</sequence>
<dbReference type="InterPro" id="IPR045851">
    <property type="entry name" value="AMP-bd_C_sf"/>
</dbReference>
<dbReference type="EMBL" id="VDFY01000162">
    <property type="protein sequence ID" value="TNH28045.1"/>
    <property type="molecule type" value="Genomic_DNA"/>
</dbReference>
<feature type="region of interest" description="Disordered" evidence="4">
    <location>
        <begin position="1043"/>
        <end position="1090"/>
    </location>
</feature>
<dbReference type="InterPro" id="IPR000873">
    <property type="entry name" value="AMP-dep_synth/lig_dom"/>
</dbReference>
<dbReference type="Pfam" id="PF00501">
    <property type="entry name" value="AMP-binding"/>
    <property type="match status" value="1"/>
</dbReference>
<evidence type="ECO:0000256" key="2">
    <source>
        <dbReference type="ARBA" id="ARBA00022450"/>
    </source>
</evidence>
<dbReference type="Gene3D" id="1.10.1200.10">
    <property type="entry name" value="ACP-like"/>
    <property type="match status" value="1"/>
</dbReference>
<dbReference type="AlphaFoldDB" id="A0A5C4QLV3"/>
<dbReference type="InterPro" id="IPR020845">
    <property type="entry name" value="AMP-binding_CS"/>
</dbReference>
<dbReference type="Proteomes" id="UP000306145">
    <property type="component" value="Unassembled WGS sequence"/>
</dbReference>
<dbReference type="PANTHER" id="PTHR45527">
    <property type="entry name" value="NONRIBOSOMAL PEPTIDE SYNTHETASE"/>
    <property type="match status" value="1"/>
</dbReference>
<dbReference type="FunFam" id="1.10.1200.10:FF:000005">
    <property type="entry name" value="Nonribosomal peptide synthetase 1"/>
    <property type="match status" value="1"/>
</dbReference>
<protein>
    <submittedName>
        <fullName evidence="6">Amino acid adenylation domain-containing protein</fullName>
    </submittedName>
</protein>
<dbReference type="InterPro" id="IPR025110">
    <property type="entry name" value="AMP-bd_C"/>
</dbReference>
<dbReference type="CDD" id="cd19531">
    <property type="entry name" value="LCL_NRPS-like"/>
    <property type="match status" value="1"/>
</dbReference>
<dbReference type="SMART" id="SM00823">
    <property type="entry name" value="PKS_PP"/>
    <property type="match status" value="1"/>
</dbReference>
<comment type="cofactor">
    <cofactor evidence="1">
        <name>pantetheine 4'-phosphate</name>
        <dbReference type="ChEBI" id="CHEBI:47942"/>
    </cofactor>
</comment>
<dbReference type="SUPFAM" id="SSF52777">
    <property type="entry name" value="CoA-dependent acyltransferases"/>
    <property type="match status" value="2"/>
</dbReference>
<dbReference type="OrthoDB" id="2472181at2"/>
<keyword evidence="7" id="KW-1185">Reference proteome</keyword>
<dbReference type="RefSeq" id="WP_139585277.1">
    <property type="nucleotide sequence ID" value="NZ_VDFY01000162.1"/>
</dbReference>
<evidence type="ECO:0000313" key="7">
    <source>
        <dbReference type="Proteomes" id="UP000306145"/>
    </source>
</evidence>